<accession>A0A5S3QKX0</accession>
<proteinExistence type="predicted"/>
<dbReference type="RefSeq" id="WP_138656426.1">
    <property type="nucleotide sequence ID" value="NZ_VATY01000001.1"/>
</dbReference>
<dbReference type="AlphaFoldDB" id="A0A5S3QKX0"/>
<dbReference type="OrthoDB" id="884792at2"/>
<reference evidence="1 2" key="1">
    <citation type="submission" date="2019-05" db="EMBL/GenBank/DDBJ databases">
        <authorList>
            <person name="Zhang J.-Y."/>
            <person name="Feg X."/>
            <person name="Du Z.-J."/>
        </authorList>
    </citation>
    <scope>NUCLEOTIDE SEQUENCE [LARGE SCALE GENOMIC DNA]</scope>
    <source>
        <strain evidence="1 2">RZ26</strain>
    </source>
</reference>
<comment type="caution">
    <text evidence="1">The sequence shown here is derived from an EMBL/GenBank/DDBJ whole genome shotgun (WGS) entry which is preliminary data.</text>
</comment>
<gene>
    <name evidence="1" type="ORF">FEE95_03420</name>
</gene>
<evidence type="ECO:0000313" key="2">
    <source>
        <dbReference type="Proteomes" id="UP000310314"/>
    </source>
</evidence>
<name>A0A5S3QKX0_9FLAO</name>
<organism evidence="1 2">
    <name type="scientific">Maribacter algarum</name>
    <name type="common">ex Zhang et al. 2020</name>
    <dbReference type="NCBI Taxonomy" id="2578118"/>
    <lineage>
        <taxon>Bacteria</taxon>
        <taxon>Pseudomonadati</taxon>
        <taxon>Bacteroidota</taxon>
        <taxon>Flavobacteriia</taxon>
        <taxon>Flavobacteriales</taxon>
        <taxon>Flavobacteriaceae</taxon>
        <taxon>Maribacter</taxon>
    </lineage>
</organism>
<dbReference type="Proteomes" id="UP000310314">
    <property type="component" value="Unassembled WGS sequence"/>
</dbReference>
<keyword evidence="2" id="KW-1185">Reference proteome</keyword>
<evidence type="ECO:0000313" key="1">
    <source>
        <dbReference type="EMBL" id="TMM58494.1"/>
    </source>
</evidence>
<sequence>MIDKIITAYPHCKTNLCHEEFGVSFYLNDHNNAKCIATTDRINATCYIENSDLKIIDFVAIDDCLISSDNIKKCDALLTKKKVVWFIELKEVRWSNNAALNRKKRNTNRKKAVEQLASTINDFKQKGIDFSGYFVAGLISFPPFAISNPVTAPTTSSQARVLEFANLCGYSELHEGNYIVM</sequence>
<protein>
    <submittedName>
        <fullName evidence="1">Uncharacterized protein</fullName>
    </submittedName>
</protein>
<dbReference type="EMBL" id="VATY01000001">
    <property type="protein sequence ID" value="TMM58494.1"/>
    <property type="molecule type" value="Genomic_DNA"/>
</dbReference>